<dbReference type="SUPFAM" id="SSF53474">
    <property type="entry name" value="alpha/beta-Hydrolases"/>
    <property type="match status" value="1"/>
</dbReference>
<dbReference type="Pfam" id="PF00561">
    <property type="entry name" value="Abhydrolase_1"/>
    <property type="match status" value="1"/>
</dbReference>
<evidence type="ECO:0000313" key="2">
    <source>
        <dbReference type="EMBL" id="GAA3388256.1"/>
    </source>
</evidence>
<dbReference type="GO" id="GO:0016787">
    <property type="term" value="F:hydrolase activity"/>
    <property type="evidence" value="ECO:0007669"/>
    <property type="project" value="UniProtKB-KW"/>
</dbReference>
<name>A0ABP6SZK7_9ACTN</name>
<reference evidence="3" key="1">
    <citation type="journal article" date="2019" name="Int. J. Syst. Evol. Microbiol.">
        <title>The Global Catalogue of Microorganisms (GCM) 10K type strain sequencing project: providing services to taxonomists for standard genome sequencing and annotation.</title>
        <authorList>
            <consortium name="The Broad Institute Genomics Platform"/>
            <consortium name="The Broad Institute Genome Sequencing Center for Infectious Disease"/>
            <person name="Wu L."/>
            <person name="Ma J."/>
        </authorList>
    </citation>
    <scope>NUCLEOTIDE SEQUENCE [LARGE SCALE GENOMIC DNA]</scope>
    <source>
        <strain evidence="3">JCM 9458</strain>
    </source>
</reference>
<accession>A0ABP6SZK7</accession>
<evidence type="ECO:0000259" key="1">
    <source>
        <dbReference type="Pfam" id="PF00561"/>
    </source>
</evidence>
<protein>
    <submittedName>
        <fullName evidence="2">Alpha/beta hydrolase</fullName>
    </submittedName>
</protein>
<keyword evidence="2" id="KW-0378">Hydrolase</keyword>
<dbReference type="InterPro" id="IPR029058">
    <property type="entry name" value="AB_hydrolase_fold"/>
</dbReference>
<proteinExistence type="predicted"/>
<feature type="domain" description="AB hydrolase-1" evidence="1">
    <location>
        <begin position="52"/>
        <end position="213"/>
    </location>
</feature>
<sequence length="226" mass="23948">MTLVLLPGMLGSADGWADVVFRLGSDTAIHVGRIDQHDTIAGLAAGVLAGSPSEFALAGHSLGGIVALEMVRQQPSRIRRLALLNSSARPPTDAQRAAWRGWDARIAAGEFDAVARELAVATLPASRADLVERNARMASAVGAVGFRRQLAAQQSRTDARPRLAAITVPTVVIRGDLDQVSPAPMQHELAHGIPDATLHVLPEVGHMSPLEAPDAVVALLREWLDR</sequence>
<gene>
    <name evidence="2" type="ORF">GCM10020369_33710</name>
</gene>
<dbReference type="EMBL" id="BAAAYN010000023">
    <property type="protein sequence ID" value="GAA3388256.1"/>
    <property type="molecule type" value="Genomic_DNA"/>
</dbReference>
<dbReference type="RefSeq" id="WP_345729062.1">
    <property type="nucleotide sequence ID" value="NZ_BAAAYN010000023.1"/>
</dbReference>
<dbReference type="Gene3D" id="3.40.50.1820">
    <property type="entry name" value="alpha/beta hydrolase"/>
    <property type="match status" value="1"/>
</dbReference>
<keyword evidence="3" id="KW-1185">Reference proteome</keyword>
<dbReference type="InterPro" id="IPR050266">
    <property type="entry name" value="AB_hydrolase_sf"/>
</dbReference>
<dbReference type="PANTHER" id="PTHR43798:SF29">
    <property type="entry name" value="AB HYDROLASE-1 DOMAIN-CONTAINING PROTEIN"/>
    <property type="match status" value="1"/>
</dbReference>
<evidence type="ECO:0000313" key="3">
    <source>
        <dbReference type="Proteomes" id="UP001501676"/>
    </source>
</evidence>
<dbReference type="PANTHER" id="PTHR43798">
    <property type="entry name" value="MONOACYLGLYCEROL LIPASE"/>
    <property type="match status" value="1"/>
</dbReference>
<comment type="caution">
    <text evidence="2">The sequence shown here is derived from an EMBL/GenBank/DDBJ whole genome shotgun (WGS) entry which is preliminary data.</text>
</comment>
<dbReference type="InterPro" id="IPR000073">
    <property type="entry name" value="AB_hydrolase_1"/>
</dbReference>
<dbReference type="PRINTS" id="PR00111">
    <property type="entry name" value="ABHYDROLASE"/>
</dbReference>
<organism evidence="2 3">
    <name type="scientific">Cryptosporangium minutisporangium</name>
    <dbReference type="NCBI Taxonomy" id="113569"/>
    <lineage>
        <taxon>Bacteria</taxon>
        <taxon>Bacillati</taxon>
        <taxon>Actinomycetota</taxon>
        <taxon>Actinomycetes</taxon>
        <taxon>Cryptosporangiales</taxon>
        <taxon>Cryptosporangiaceae</taxon>
        <taxon>Cryptosporangium</taxon>
    </lineage>
</organism>
<dbReference type="Proteomes" id="UP001501676">
    <property type="component" value="Unassembled WGS sequence"/>
</dbReference>